<proteinExistence type="predicted"/>
<dbReference type="RefSeq" id="WP_177238867.1">
    <property type="nucleotide sequence ID" value="NZ_FOUY01000087.1"/>
</dbReference>
<gene>
    <name evidence="1" type="ORF">SAMN05216207_10873</name>
</gene>
<evidence type="ECO:0000313" key="2">
    <source>
        <dbReference type="Proteomes" id="UP000199614"/>
    </source>
</evidence>
<name>A0A1I5I4S6_PSUAM</name>
<reference evidence="1 2" key="1">
    <citation type="submission" date="2016-10" db="EMBL/GenBank/DDBJ databases">
        <authorList>
            <person name="de Groot N.N."/>
        </authorList>
    </citation>
    <scope>NUCLEOTIDE SEQUENCE [LARGE SCALE GENOMIC DNA]</scope>
    <source>
        <strain evidence="1 2">CGMCC 4.1877</strain>
    </source>
</reference>
<sequence length="55" mass="5888">MPSTAPRPDEPRPLNERERRALEGIGCGLAADSPRLGAELARGRSTTPSPCSPCW</sequence>
<dbReference type="EMBL" id="FOUY01000087">
    <property type="protein sequence ID" value="SFO55537.1"/>
    <property type="molecule type" value="Genomic_DNA"/>
</dbReference>
<protein>
    <submittedName>
        <fullName evidence="1">Uncharacterized protein</fullName>
    </submittedName>
</protein>
<evidence type="ECO:0000313" key="1">
    <source>
        <dbReference type="EMBL" id="SFO55537.1"/>
    </source>
</evidence>
<dbReference type="Proteomes" id="UP000199614">
    <property type="component" value="Unassembled WGS sequence"/>
</dbReference>
<accession>A0A1I5I4S6</accession>
<organism evidence="1 2">
    <name type="scientific">Pseudonocardia ammonioxydans</name>
    <dbReference type="NCBI Taxonomy" id="260086"/>
    <lineage>
        <taxon>Bacteria</taxon>
        <taxon>Bacillati</taxon>
        <taxon>Actinomycetota</taxon>
        <taxon>Actinomycetes</taxon>
        <taxon>Pseudonocardiales</taxon>
        <taxon>Pseudonocardiaceae</taxon>
        <taxon>Pseudonocardia</taxon>
    </lineage>
</organism>
<keyword evidence="2" id="KW-1185">Reference proteome</keyword>
<dbReference type="AlphaFoldDB" id="A0A1I5I4S6"/>